<dbReference type="GO" id="GO:0032993">
    <property type="term" value="C:protein-DNA complex"/>
    <property type="evidence" value="ECO:0007669"/>
    <property type="project" value="TreeGrafter"/>
</dbReference>
<dbReference type="RefSeq" id="WP_092116844.1">
    <property type="nucleotide sequence ID" value="NZ_FNTH01000001.1"/>
</dbReference>
<dbReference type="GO" id="GO:0003700">
    <property type="term" value="F:DNA-binding transcription factor activity"/>
    <property type="evidence" value="ECO:0007669"/>
    <property type="project" value="InterPro"/>
</dbReference>
<name>A0A1H4WVS5_9BRAD</name>
<evidence type="ECO:0000256" key="1">
    <source>
        <dbReference type="ARBA" id="ARBA00003502"/>
    </source>
</evidence>
<dbReference type="Pfam" id="PF03466">
    <property type="entry name" value="LysR_substrate"/>
    <property type="match status" value="1"/>
</dbReference>
<proteinExistence type="inferred from homology"/>
<dbReference type="PROSITE" id="PS50931">
    <property type="entry name" value="HTH_LYSR"/>
    <property type="match status" value="1"/>
</dbReference>
<evidence type="ECO:0000256" key="4">
    <source>
        <dbReference type="ARBA" id="ARBA00023125"/>
    </source>
</evidence>
<feature type="domain" description="HTH lysR-type" evidence="6">
    <location>
        <begin position="11"/>
        <end position="65"/>
    </location>
</feature>
<dbReference type="Proteomes" id="UP000198992">
    <property type="component" value="Unassembled WGS sequence"/>
</dbReference>
<dbReference type="Gene3D" id="3.40.190.10">
    <property type="entry name" value="Periplasmic binding protein-like II"/>
    <property type="match status" value="2"/>
</dbReference>
<dbReference type="InterPro" id="IPR000847">
    <property type="entry name" value="LysR_HTH_N"/>
</dbReference>
<evidence type="ECO:0000313" key="8">
    <source>
        <dbReference type="Proteomes" id="UP000198992"/>
    </source>
</evidence>
<dbReference type="PANTHER" id="PTHR30346">
    <property type="entry name" value="TRANSCRIPTIONAL DUAL REGULATOR HCAR-RELATED"/>
    <property type="match status" value="1"/>
</dbReference>
<gene>
    <name evidence="7" type="ORF">SAMN05444164_3269</name>
</gene>
<evidence type="ECO:0000256" key="3">
    <source>
        <dbReference type="ARBA" id="ARBA00023015"/>
    </source>
</evidence>
<keyword evidence="4" id="KW-0238">DNA-binding</keyword>
<protein>
    <submittedName>
        <fullName evidence="7">Transcriptional regulator, LysR family</fullName>
    </submittedName>
</protein>
<organism evidence="7 8">
    <name type="scientific">Bradyrhizobium erythrophlei</name>
    <dbReference type="NCBI Taxonomy" id="1437360"/>
    <lineage>
        <taxon>Bacteria</taxon>
        <taxon>Pseudomonadati</taxon>
        <taxon>Pseudomonadota</taxon>
        <taxon>Alphaproteobacteria</taxon>
        <taxon>Hyphomicrobiales</taxon>
        <taxon>Nitrobacteraceae</taxon>
        <taxon>Bradyrhizobium</taxon>
    </lineage>
</organism>
<evidence type="ECO:0000259" key="6">
    <source>
        <dbReference type="PROSITE" id="PS50931"/>
    </source>
</evidence>
<dbReference type="CDD" id="cd08414">
    <property type="entry name" value="PBP2_LTTR_aromatics_like"/>
    <property type="match status" value="1"/>
</dbReference>
<dbReference type="InterPro" id="IPR005119">
    <property type="entry name" value="LysR_subst-bd"/>
</dbReference>
<evidence type="ECO:0000256" key="2">
    <source>
        <dbReference type="ARBA" id="ARBA00009437"/>
    </source>
</evidence>
<keyword evidence="5" id="KW-0804">Transcription</keyword>
<dbReference type="Gene3D" id="1.10.10.10">
    <property type="entry name" value="Winged helix-like DNA-binding domain superfamily/Winged helix DNA-binding domain"/>
    <property type="match status" value="1"/>
</dbReference>
<dbReference type="InterPro" id="IPR036388">
    <property type="entry name" value="WH-like_DNA-bd_sf"/>
</dbReference>
<dbReference type="AlphaFoldDB" id="A0A1H4WVS5"/>
<dbReference type="OrthoDB" id="9791253at2"/>
<comment type="function">
    <text evidence="1">NodD regulates the expression of the nodABCFE genes which encode other nodulation proteins. NodD is also a negative regulator of its own expression. Binds flavonoids as inducers.</text>
</comment>
<dbReference type="FunFam" id="1.10.10.10:FF:000001">
    <property type="entry name" value="LysR family transcriptional regulator"/>
    <property type="match status" value="1"/>
</dbReference>
<accession>A0A1H4WVS5</accession>
<dbReference type="PRINTS" id="PR00039">
    <property type="entry name" value="HTHLYSR"/>
</dbReference>
<dbReference type="EMBL" id="FNTH01000001">
    <property type="protein sequence ID" value="SEC97502.1"/>
    <property type="molecule type" value="Genomic_DNA"/>
</dbReference>
<comment type="similarity">
    <text evidence="2">Belongs to the LysR transcriptional regulatory family.</text>
</comment>
<dbReference type="Pfam" id="PF00126">
    <property type="entry name" value="HTH_1"/>
    <property type="match status" value="1"/>
</dbReference>
<reference evidence="7 8" key="1">
    <citation type="submission" date="2016-10" db="EMBL/GenBank/DDBJ databases">
        <authorList>
            <person name="de Groot N.N."/>
        </authorList>
    </citation>
    <scope>NUCLEOTIDE SEQUENCE [LARGE SCALE GENOMIC DNA]</scope>
    <source>
        <strain evidence="7 8">MT12</strain>
    </source>
</reference>
<sequence length="300" mass="33465">MKDLPLDCSMRDLRAFLVLAEELHFGEAAKRLGVAQPPLSQTIKRLETKLGCALFERHTRRTELTEAGKAVREATTRIMEELGRAVGDARRLDAGESGSLAVGFPTTIAVTILPKIMRDFRSRNPRIDLRLQEMPSMEQIERIRAGSLDLGFVNEPISRPELQSLTVQVEPFDVLLPAKHKLLRRRGPIPVESLSNEDFIMFPRKLGPAFNDRILAICQAGKFTPRVVQEALTWSTIAGLVDADVGVSLVPASLRRLRVGDVVYRSITPSSVETFTSVVWRTENRRPSLLRFVESAKTAG</sequence>
<dbReference type="GO" id="GO:0003677">
    <property type="term" value="F:DNA binding"/>
    <property type="evidence" value="ECO:0007669"/>
    <property type="project" value="UniProtKB-KW"/>
</dbReference>
<dbReference type="SUPFAM" id="SSF46785">
    <property type="entry name" value="Winged helix' DNA-binding domain"/>
    <property type="match status" value="1"/>
</dbReference>
<dbReference type="PANTHER" id="PTHR30346:SF0">
    <property type="entry name" value="HCA OPERON TRANSCRIPTIONAL ACTIVATOR HCAR"/>
    <property type="match status" value="1"/>
</dbReference>
<dbReference type="SUPFAM" id="SSF53850">
    <property type="entry name" value="Periplasmic binding protein-like II"/>
    <property type="match status" value="1"/>
</dbReference>
<evidence type="ECO:0000313" key="7">
    <source>
        <dbReference type="EMBL" id="SEC97502.1"/>
    </source>
</evidence>
<evidence type="ECO:0000256" key="5">
    <source>
        <dbReference type="ARBA" id="ARBA00023163"/>
    </source>
</evidence>
<keyword evidence="3" id="KW-0805">Transcription regulation</keyword>
<dbReference type="InterPro" id="IPR036390">
    <property type="entry name" value="WH_DNA-bd_sf"/>
</dbReference>